<dbReference type="InterPro" id="IPR010071">
    <property type="entry name" value="AA_adenyl_dom"/>
</dbReference>
<evidence type="ECO:0000313" key="3">
    <source>
        <dbReference type="EMBL" id="SHM60520.1"/>
    </source>
</evidence>
<dbReference type="GO" id="GO:0043041">
    <property type="term" value="P:amino acid activation for nonribosomal peptide biosynthetic process"/>
    <property type="evidence" value="ECO:0007669"/>
    <property type="project" value="TreeGrafter"/>
</dbReference>
<proteinExistence type="predicted"/>
<dbReference type="InterPro" id="IPR042099">
    <property type="entry name" value="ANL_N_sf"/>
</dbReference>
<dbReference type="InterPro" id="IPR020845">
    <property type="entry name" value="AMP-binding_CS"/>
</dbReference>
<reference evidence="3 4" key="1">
    <citation type="submission" date="2016-11" db="EMBL/GenBank/DDBJ databases">
        <authorList>
            <person name="Jaros S."/>
            <person name="Januszkiewicz K."/>
            <person name="Wedrychowicz H."/>
        </authorList>
    </citation>
    <scope>NUCLEOTIDE SEQUENCE [LARGE SCALE GENOMIC DNA]</scope>
    <source>
        <strain evidence="3 4">Y1</strain>
    </source>
</reference>
<dbReference type="Gene3D" id="3.30.300.30">
    <property type="match status" value="1"/>
</dbReference>
<dbReference type="Pfam" id="PF00550">
    <property type="entry name" value="PP-binding"/>
    <property type="match status" value="1"/>
</dbReference>
<dbReference type="PANTHER" id="PTHR45527:SF10">
    <property type="entry name" value="PYOCHELIN SYNTHASE PCHF"/>
    <property type="match status" value="1"/>
</dbReference>
<keyword evidence="1" id="KW-0436">Ligase</keyword>
<dbReference type="GO" id="GO:0031177">
    <property type="term" value="F:phosphopantetheine binding"/>
    <property type="evidence" value="ECO:0007669"/>
    <property type="project" value="TreeGrafter"/>
</dbReference>
<protein>
    <submittedName>
        <fullName evidence="3">Dihydroaeruginoic acid synthetase</fullName>
    </submittedName>
</protein>
<dbReference type="OrthoDB" id="2203190at2"/>
<dbReference type="NCBIfam" id="TIGR01733">
    <property type="entry name" value="AA-adenyl-dom"/>
    <property type="match status" value="1"/>
</dbReference>
<dbReference type="GO" id="GO:0005737">
    <property type="term" value="C:cytoplasm"/>
    <property type="evidence" value="ECO:0007669"/>
    <property type="project" value="TreeGrafter"/>
</dbReference>
<dbReference type="InterPro" id="IPR029063">
    <property type="entry name" value="SAM-dependent_MTases_sf"/>
</dbReference>
<gene>
    <name evidence="3" type="ORF">SAMN04487860_107124</name>
</gene>
<dbReference type="EMBL" id="FRCT01000007">
    <property type="protein sequence ID" value="SHM60520.1"/>
    <property type="molecule type" value="Genomic_DNA"/>
</dbReference>
<evidence type="ECO:0000259" key="2">
    <source>
        <dbReference type="PROSITE" id="PS50075"/>
    </source>
</evidence>
<dbReference type="InterPro" id="IPR045851">
    <property type="entry name" value="AMP-bd_C_sf"/>
</dbReference>
<evidence type="ECO:0000256" key="1">
    <source>
        <dbReference type="ARBA" id="ARBA00022598"/>
    </source>
</evidence>
<organism evidence="3 4">
    <name type="scientific">Ruminococcus flavefaciens</name>
    <dbReference type="NCBI Taxonomy" id="1265"/>
    <lineage>
        <taxon>Bacteria</taxon>
        <taxon>Bacillati</taxon>
        <taxon>Bacillota</taxon>
        <taxon>Clostridia</taxon>
        <taxon>Eubacteriales</taxon>
        <taxon>Oscillospiraceae</taxon>
        <taxon>Ruminococcus</taxon>
    </lineage>
</organism>
<dbReference type="Gene3D" id="3.40.50.12780">
    <property type="entry name" value="N-terminal domain of ligase-like"/>
    <property type="match status" value="1"/>
</dbReference>
<dbReference type="PROSITE" id="PS00455">
    <property type="entry name" value="AMP_BINDING"/>
    <property type="match status" value="1"/>
</dbReference>
<dbReference type="Pfam" id="PF00501">
    <property type="entry name" value="AMP-binding"/>
    <property type="match status" value="1"/>
</dbReference>
<dbReference type="PANTHER" id="PTHR45527">
    <property type="entry name" value="NONRIBOSOMAL PEPTIDE SYNTHETASE"/>
    <property type="match status" value="1"/>
</dbReference>
<dbReference type="InterPro" id="IPR036736">
    <property type="entry name" value="ACP-like_sf"/>
</dbReference>
<evidence type="ECO:0000313" key="4">
    <source>
        <dbReference type="Proteomes" id="UP000184394"/>
    </source>
</evidence>
<dbReference type="RefSeq" id="WP_072950895.1">
    <property type="nucleotide sequence ID" value="NZ_FRCT01000007.1"/>
</dbReference>
<feature type="domain" description="Carrier" evidence="2">
    <location>
        <begin position="823"/>
        <end position="898"/>
    </location>
</feature>
<sequence>MVTLLEGFIRSVQSRSDNIALVEGVNGRSITYGELNCYAAAIAKKLSENGVRPHDRIAVSFKRGTTLIAAVLGVLYAGAAYVPVDPSQPLNRRAAIYEKAGIKHCLTFSGSLASEYNDCCNIIVDELQDLELAELPEAYSADVEDTAYIIFTSGSTGVPKGVEIQHGAAMNTITDIQKRYGIIADDRAIAVSSIDFDLSVFDIFGLLSVGGSVVLLDESTKKEPQEWIRYVNRYSVTLWNSVPALFEMLMYSLEEDEQLESMRLVLLSGDWVKKTVFTEMKKHCKKAELVALGGATEASIWSNYFEVKEIRDEWNAIPYGYPLTDQKFRVVKDKKDASVNEIGELWIGGKGLAKGYVGEDKLTADSFVYDSGERWYRTGDLGYFNDEGVMIFAGRMDQQVKVNGMRIELGEVESKLASCEGIKTASAMVKRNDDASVLVAVLEPEQLQPSDDLKADFVSSALNSASYPKQAEAAVRRFAADIISDFKDESMVAENLSEAFGLWRKWSASNPADETDGGKWDDILSSRKELYKKIFKGEEMPQVLLEDDVLSPSELFINSEEGKALIQKLNEQVRNCIISRETCGRKINIALLNGKQGDIYISALNNIIDLKDNVNITYYESSEGLLSDAKECFANIDIDIEYKKLIYPYADIALAETADIVVIPNGLHAFSDVDKGLRFVQIIMKNDALLLALDNKDIGTMGIITAGVLENGFAGYDEKRKKASSPMLTKEEWCSALKRTGFRSVSGEEFTDNGYFIFKAEGKTASNADYDTIYSHCRANLLEYMIPHQMLYTVDWQLSANGKVDRKKILEQFELENSSVGTEPASDTEKGLAEIWSELLGGRKIYRENSFLEIGGDSLTISRMIADIRNKYGIQLGMKDVFSKPTLVYIASLIDEQLAETEFEEGEL</sequence>
<accession>A0A1M7K5G1</accession>
<dbReference type="SUPFAM" id="SSF56801">
    <property type="entry name" value="Acetyl-CoA synthetase-like"/>
    <property type="match status" value="1"/>
</dbReference>
<dbReference type="SUPFAM" id="SSF47336">
    <property type="entry name" value="ACP-like"/>
    <property type="match status" value="1"/>
</dbReference>
<dbReference type="Gene3D" id="1.10.1200.10">
    <property type="entry name" value="ACP-like"/>
    <property type="match status" value="1"/>
</dbReference>
<dbReference type="Gene3D" id="3.40.50.150">
    <property type="entry name" value="Vaccinia Virus protein VP39"/>
    <property type="match status" value="1"/>
</dbReference>
<dbReference type="Proteomes" id="UP000184394">
    <property type="component" value="Unassembled WGS sequence"/>
</dbReference>
<dbReference type="InterPro" id="IPR009081">
    <property type="entry name" value="PP-bd_ACP"/>
</dbReference>
<dbReference type="PROSITE" id="PS50075">
    <property type="entry name" value="CARRIER"/>
    <property type="match status" value="1"/>
</dbReference>
<dbReference type="SUPFAM" id="SSF53335">
    <property type="entry name" value="S-adenosyl-L-methionine-dependent methyltransferases"/>
    <property type="match status" value="1"/>
</dbReference>
<dbReference type="InterPro" id="IPR000873">
    <property type="entry name" value="AMP-dep_synth/lig_dom"/>
</dbReference>
<dbReference type="GO" id="GO:0044550">
    <property type="term" value="P:secondary metabolite biosynthetic process"/>
    <property type="evidence" value="ECO:0007669"/>
    <property type="project" value="TreeGrafter"/>
</dbReference>
<dbReference type="AlphaFoldDB" id="A0A1M7K5G1"/>
<name>A0A1M7K5G1_RUMFL</name>
<dbReference type="GO" id="GO:0016874">
    <property type="term" value="F:ligase activity"/>
    <property type="evidence" value="ECO:0007669"/>
    <property type="project" value="UniProtKB-KW"/>
</dbReference>